<proteinExistence type="predicted"/>
<evidence type="ECO:0000313" key="1">
    <source>
        <dbReference type="EMBL" id="KAF5203488.1"/>
    </source>
</evidence>
<evidence type="ECO:0000313" key="2">
    <source>
        <dbReference type="Proteomes" id="UP000554482"/>
    </source>
</evidence>
<dbReference type="Proteomes" id="UP000554482">
    <property type="component" value="Unassembled WGS sequence"/>
</dbReference>
<dbReference type="AlphaFoldDB" id="A0A7J6X3W9"/>
<organism evidence="1 2">
    <name type="scientific">Thalictrum thalictroides</name>
    <name type="common">Rue-anemone</name>
    <name type="synonym">Anemone thalictroides</name>
    <dbReference type="NCBI Taxonomy" id="46969"/>
    <lineage>
        <taxon>Eukaryota</taxon>
        <taxon>Viridiplantae</taxon>
        <taxon>Streptophyta</taxon>
        <taxon>Embryophyta</taxon>
        <taxon>Tracheophyta</taxon>
        <taxon>Spermatophyta</taxon>
        <taxon>Magnoliopsida</taxon>
        <taxon>Ranunculales</taxon>
        <taxon>Ranunculaceae</taxon>
        <taxon>Thalictroideae</taxon>
        <taxon>Thalictrum</taxon>
    </lineage>
</organism>
<reference evidence="1 2" key="1">
    <citation type="submission" date="2020-06" db="EMBL/GenBank/DDBJ databases">
        <title>Transcriptomic and genomic resources for Thalictrum thalictroides and T. hernandezii: Facilitating candidate gene discovery in an emerging model plant lineage.</title>
        <authorList>
            <person name="Arias T."/>
            <person name="Riano-Pachon D.M."/>
            <person name="Di Stilio V.S."/>
        </authorList>
    </citation>
    <scope>NUCLEOTIDE SEQUENCE [LARGE SCALE GENOMIC DNA]</scope>
    <source>
        <strain evidence="2">cv. WT478/WT964</strain>
        <tissue evidence="1">Leaves</tissue>
    </source>
</reference>
<dbReference type="EMBL" id="JABWDY010006708">
    <property type="protein sequence ID" value="KAF5203488.1"/>
    <property type="molecule type" value="Genomic_DNA"/>
</dbReference>
<sequence>MCYKFLMKDNVVYQIETRRNITRNLSNSSCKPVIIKASFFSDLLLYDRSFQLTSNFVNIHQKLEALVLFIN</sequence>
<comment type="caution">
    <text evidence="1">The sequence shown here is derived from an EMBL/GenBank/DDBJ whole genome shotgun (WGS) entry which is preliminary data.</text>
</comment>
<protein>
    <submittedName>
        <fullName evidence="1">Uncharacterized protein</fullName>
    </submittedName>
</protein>
<keyword evidence="2" id="KW-1185">Reference proteome</keyword>
<accession>A0A7J6X3W9</accession>
<gene>
    <name evidence="1" type="ORF">FRX31_006919</name>
</gene>
<name>A0A7J6X3W9_THATH</name>